<evidence type="ECO:0000313" key="2">
    <source>
        <dbReference type="Proteomes" id="UP000251197"/>
    </source>
</evidence>
<name>A0A2X3IVN7_9ENTR</name>
<dbReference type="EMBL" id="UAVU01000007">
    <property type="protein sequence ID" value="SQC91226.1"/>
    <property type="molecule type" value="Genomic_DNA"/>
</dbReference>
<sequence>MMTFTDWDIVRNLLLAARWTVLPVADCLFSAARW</sequence>
<organism evidence="1 2">
    <name type="scientific">Cedecea neteri</name>
    <dbReference type="NCBI Taxonomy" id="158822"/>
    <lineage>
        <taxon>Bacteria</taxon>
        <taxon>Pseudomonadati</taxon>
        <taxon>Pseudomonadota</taxon>
        <taxon>Gammaproteobacteria</taxon>
        <taxon>Enterobacterales</taxon>
        <taxon>Enterobacteriaceae</taxon>
        <taxon>Cedecea</taxon>
    </lineage>
</organism>
<reference evidence="1 2" key="1">
    <citation type="submission" date="2018-06" db="EMBL/GenBank/DDBJ databases">
        <authorList>
            <consortium name="Pathogen Informatics"/>
            <person name="Doyle S."/>
        </authorList>
    </citation>
    <scope>NUCLEOTIDE SEQUENCE [LARGE SCALE GENOMIC DNA]</scope>
    <source>
        <strain evidence="1 2">NCTC12120</strain>
    </source>
</reference>
<protein>
    <submittedName>
        <fullName evidence="1">Uncharacterized protein</fullName>
    </submittedName>
</protein>
<dbReference type="Proteomes" id="UP000251197">
    <property type="component" value="Unassembled WGS sequence"/>
</dbReference>
<accession>A0A2X3IVN7</accession>
<dbReference type="AlphaFoldDB" id="A0A2X3IVN7"/>
<evidence type="ECO:0000313" key="1">
    <source>
        <dbReference type="EMBL" id="SQC91226.1"/>
    </source>
</evidence>
<proteinExistence type="predicted"/>
<gene>
    <name evidence="1" type="ORF">NCTC12120_04378</name>
</gene>